<feature type="domain" description="GIY-YIG" evidence="2">
    <location>
        <begin position="1"/>
        <end position="76"/>
    </location>
</feature>
<dbReference type="SUPFAM" id="SSF82771">
    <property type="entry name" value="GIY-YIG endonuclease"/>
    <property type="match status" value="1"/>
</dbReference>
<dbReference type="PROSITE" id="PS50164">
    <property type="entry name" value="GIY_YIG"/>
    <property type="match status" value="1"/>
</dbReference>
<evidence type="ECO:0000313" key="4">
    <source>
        <dbReference type="Proteomes" id="UP000033882"/>
    </source>
</evidence>
<dbReference type="InterPro" id="IPR035901">
    <property type="entry name" value="GIY-YIG_endonuc_sf"/>
</dbReference>
<comment type="caution">
    <text evidence="3">The sequence shown here is derived from an EMBL/GenBank/DDBJ whole genome shotgun (WGS) entry which is preliminary data.</text>
</comment>
<gene>
    <name evidence="3" type="ORF">UY19_C0002G0060</name>
</gene>
<dbReference type="InterPro" id="IPR000305">
    <property type="entry name" value="GIY-YIG_endonuc"/>
</dbReference>
<dbReference type="InterPro" id="IPR050190">
    <property type="entry name" value="UPF0213_domain"/>
</dbReference>
<reference evidence="3 4" key="1">
    <citation type="journal article" date="2015" name="Nature">
        <title>rRNA introns, odd ribosomes, and small enigmatic genomes across a large radiation of phyla.</title>
        <authorList>
            <person name="Brown C.T."/>
            <person name="Hug L.A."/>
            <person name="Thomas B.C."/>
            <person name="Sharon I."/>
            <person name="Castelle C.J."/>
            <person name="Singh A."/>
            <person name="Wilkins M.J."/>
            <person name="Williams K.H."/>
            <person name="Banfield J.F."/>
        </authorList>
    </citation>
    <scope>NUCLEOTIDE SEQUENCE [LARGE SCALE GENOMIC DNA]</scope>
</reference>
<dbReference type="AlphaFoldDB" id="A0A0G1U8P5"/>
<dbReference type="Proteomes" id="UP000033882">
    <property type="component" value="Unassembled WGS sequence"/>
</dbReference>
<dbReference type="Gene3D" id="3.40.1440.10">
    <property type="entry name" value="GIY-YIG endonuclease"/>
    <property type="match status" value="1"/>
</dbReference>
<accession>A0A0G1U8P5</accession>
<evidence type="ECO:0000259" key="2">
    <source>
        <dbReference type="PROSITE" id="PS50164"/>
    </source>
</evidence>
<evidence type="ECO:0000313" key="3">
    <source>
        <dbReference type="EMBL" id="KKU90487.1"/>
    </source>
</evidence>
<dbReference type="Pfam" id="PF01541">
    <property type="entry name" value="GIY-YIG"/>
    <property type="match status" value="1"/>
</dbReference>
<dbReference type="PANTHER" id="PTHR34477:SF1">
    <property type="entry name" value="UPF0213 PROTEIN YHBQ"/>
    <property type="match status" value="1"/>
</dbReference>
<comment type="similarity">
    <text evidence="1">Belongs to the UPF0213 family.</text>
</comment>
<name>A0A0G1U8P5_9BACT</name>
<dbReference type="EMBL" id="LCPB01000002">
    <property type="protein sequence ID" value="KKU90487.1"/>
    <property type="molecule type" value="Genomic_DNA"/>
</dbReference>
<organism evidence="3 4">
    <name type="scientific">Candidatus Wolfebacteria bacterium GW2011_GWA2_47_9b</name>
    <dbReference type="NCBI Taxonomy" id="1619005"/>
    <lineage>
        <taxon>Bacteria</taxon>
        <taxon>Candidatus Wolfeibacteriota</taxon>
    </lineage>
</organism>
<proteinExistence type="inferred from homology"/>
<evidence type="ECO:0000256" key="1">
    <source>
        <dbReference type="ARBA" id="ARBA00007435"/>
    </source>
</evidence>
<sequence length="84" mass="9831">MYWTYILENEVDKSWYIGATSNLEKRIEEHQRGHGGATTGMKVGWKLIYCEGYINKEDAFGREKFLKSGSGRRFLKKQLAYYLA</sequence>
<dbReference type="PANTHER" id="PTHR34477">
    <property type="entry name" value="UPF0213 PROTEIN YHBQ"/>
    <property type="match status" value="1"/>
</dbReference>
<protein>
    <submittedName>
        <fullName evidence="3">Excinuclease ABC C subunit domain protein</fullName>
    </submittedName>
</protein>